<keyword evidence="2" id="KW-1185">Reference proteome</keyword>
<evidence type="ECO:0000313" key="2">
    <source>
        <dbReference type="Proteomes" id="UP001162480"/>
    </source>
</evidence>
<dbReference type="Proteomes" id="UP001162480">
    <property type="component" value="Chromosome 5"/>
</dbReference>
<evidence type="ECO:0000313" key="1">
    <source>
        <dbReference type="EMBL" id="CAI9723470.1"/>
    </source>
</evidence>
<dbReference type="EMBL" id="OX597818">
    <property type="protein sequence ID" value="CAI9723470.1"/>
    <property type="molecule type" value="Genomic_DNA"/>
</dbReference>
<name>A0AA36F4B3_OCTVU</name>
<dbReference type="AlphaFoldDB" id="A0AA36F4B3"/>
<reference evidence="1" key="1">
    <citation type="submission" date="2023-08" db="EMBL/GenBank/DDBJ databases">
        <authorList>
            <person name="Alioto T."/>
            <person name="Alioto T."/>
            <person name="Gomez Garrido J."/>
        </authorList>
    </citation>
    <scope>NUCLEOTIDE SEQUENCE</scope>
</reference>
<organism evidence="1 2">
    <name type="scientific">Octopus vulgaris</name>
    <name type="common">Common octopus</name>
    <dbReference type="NCBI Taxonomy" id="6645"/>
    <lineage>
        <taxon>Eukaryota</taxon>
        <taxon>Metazoa</taxon>
        <taxon>Spiralia</taxon>
        <taxon>Lophotrochozoa</taxon>
        <taxon>Mollusca</taxon>
        <taxon>Cephalopoda</taxon>
        <taxon>Coleoidea</taxon>
        <taxon>Octopodiformes</taxon>
        <taxon>Octopoda</taxon>
        <taxon>Incirrata</taxon>
        <taxon>Octopodidae</taxon>
        <taxon>Octopus</taxon>
    </lineage>
</organism>
<gene>
    <name evidence="1" type="ORF">OCTVUL_1B010250</name>
</gene>
<protein>
    <submittedName>
        <fullName evidence="1">Uncharacterized protein</fullName>
    </submittedName>
</protein>
<proteinExistence type="predicted"/>
<sequence length="70" mass="8143">MKSRGIVPEDTETLSSDRVGWRTKVWSGVKSFEEARLTQDTCDSRKLLLVENYRELNKIHFNLIQFAAID</sequence>
<accession>A0AA36F4B3</accession>